<dbReference type="AlphaFoldDB" id="A0A097IJH2"/>
<evidence type="ECO:0000313" key="3">
    <source>
        <dbReference type="Proteomes" id="UP000029914"/>
    </source>
</evidence>
<dbReference type="KEGG" id="cdo:CDOO_05915"/>
<proteinExistence type="predicted"/>
<evidence type="ECO:0000256" key="1">
    <source>
        <dbReference type="SAM" id="MobiDB-lite"/>
    </source>
</evidence>
<sequence length="365" mass="39858">MDTWRESQAQGIAFLQGLSELSVPELAGTLISASTAGRLLQTARVYWGPTKNTRKQRLARDTAVESSMPVDALVLIERHLRKLADGIDEWAVRTELCALTGTVDDIDRAAADIVRRHNQAQDFDARPRRSLKGGKNTDAAGCRTISVTGPEREMVAFLRGLEKKASALRVDGMTYEQAMYDALMSGDGTPQEILTPMVVIGLPDWAKLLRHEGSESIFALTDGTILTGAELIARLMSDHHLVGLYDPLTGPVNAYQASRLPSAKQRLLASAESILCEWPGCTTSADSSSDHHIIAFKNGGPTNVVNMAKLCRLHNGRNDDDPEKPRNGRIERINGLPVWVPPGGGPPRRSRHPIKKLSAAELTRH</sequence>
<dbReference type="STRING" id="558173.CDOO_05915"/>
<organism evidence="2 3">
    <name type="scientific">Corynebacterium doosanense CAU 212 = DSM 45436</name>
    <dbReference type="NCBI Taxonomy" id="558173"/>
    <lineage>
        <taxon>Bacteria</taxon>
        <taxon>Bacillati</taxon>
        <taxon>Actinomycetota</taxon>
        <taxon>Actinomycetes</taxon>
        <taxon>Mycobacteriales</taxon>
        <taxon>Corynebacteriaceae</taxon>
        <taxon>Corynebacterium</taxon>
    </lineage>
</organism>
<dbReference type="CDD" id="cd00085">
    <property type="entry name" value="HNHc"/>
    <property type="match status" value="1"/>
</dbReference>
<dbReference type="HOGENOM" id="CLU_051470_0_0_11"/>
<gene>
    <name evidence="2" type="ORF">CDOO_05915</name>
</gene>
<protein>
    <recommendedName>
        <fullName evidence="4">HNH nuclease domain-containing protein</fullName>
    </recommendedName>
</protein>
<keyword evidence="3" id="KW-1185">Reference proteome</keyword>
<dbReference type="InterPro" id="IPR003615">
    <property type="entry name" value="HNH_nuc"/>
</dbReference>
<accession>A0A097IJH2</accession>
<dbReference type="EMBL" id="CP006764">
    <property type="protein sequence ID" value="AIT62265.1"/>
    <property type="molecule type" value="Genomic_DNA"/>
</dbReference>
<evidence type="ECO:0000313" key="2">
    <source>
        <dbReference type="EMBL" id="AIT62265.1"/>
    </source>
</evidence>
<reference evidence="2 3" key="1">
    <citation type="submission" date="2013-09" db="EMBL/GenBank/DDBJ databases">
        <title>Complete genome sequence of Corynebacterium doosanense CAU 212(T) (=DSM 45436(T)), isolated from activated sludge.</title>
        <authorList>
            <person name="Schaffert L."/>
            <person name="Albersmeier A."/>
            <person name="Kalinowski J."/>
            <person name="Ruckert C."/>
        </authorList>
    </citation>
    <scope>NUCLEOTIDE SEQUENCE [LARGE SCALE GENOMIC DNA]</scope>
    <source>
        <strain evidence="2 3">CAU 212</strain>
    </source>
</reference>
<feature type="region of interest" description="Disordered" evidence="1">
    <location>
        <begin position="334"/>
        <end position="365"/>
    </location>
</feature>
<dbReference type="eggNOG" id="COG1403">
    <property type="taxonomic scope" value="Bacteria"/>
</dbReference>
<dbReference type="Proteomes" id="UP000029914">
    <property type="component" value="Chromosome"/>
</dbReference>
<name>A0A097IJH2_9CORY</name>
<evidence type="ECO:0008006" key="4">
    <source>
        <dbReference type="Google" id="ProtNLM"/>
    </source>
</evidence>